<organism evidence="1">
    <name type="scientific">marine metagenome</name>
    <dbReference type="NCBI Taxonomy" id="408172"/>
    <lineage>
        <taxon>unclassified sequences</taxon>
        <taxon>metagenomes</taxon>
        <taxon>ecological metagenomes</taxon>
    </lineage>
</organism>
<gene>
    <name evidence="1" type="ORF">METZ01_LOCUS299351</name>
</gene>
<name>A0A382MFI2_9ZZZZ</name>
<sequence>MYRCDDTVQDMGVVGGWQGAPDHQSIEILSGVYPLYFHL</sequence>
<dbReference type="AlphaFoldDB" id="A0A382MFI2"/>
<accession>A0A382MFI2</accession>
<evidence type="ECO:0000313" key="1">
    <source>
        <dbReference type="EMBL" id="SVC46497.1"/>
    </source>
</evidence>
<protein>
    <submittedName>
        <fullName evidence="1">Uncharacterized protein</fullName>
    </submittedName>
</protein>
<reference evidence="1" key="1">
    <citation type="submission" date="2018-05" db="EMBL/GenBank/DDBJ databases">
        <authorList>
            <person name="Lanie J.A."/>
            <person name="Ng W.-L."/>
            <person name="Kazmierczak K.M."/>
            <person name="Andrzejewski T.M."/>
            <person name="Davidsen T.M."/>
            <person name="Wayne K.J."/>
            <person name="Tettelin H."/>
            <person name="Glass J.I."/>
            <person name="Rusch D."/>
            <person name="Podicherti R."/>
            <person name="Tsui H.-C.T."/>
            <person name="Winkler M.E."/>
        </authorList>
    </citation>
    <scope>NUCLEOTIDE SEQUENCE</scope>
</reference>
<dbReference type="EMBL" id="UINC01092696">
    <property type="protein sequence ID" value="SVC46497.1"/>
    <property type="molecule type" value="Genomic_DNA"/>
</dbReference>
<proteinExistence type="predicted"/>